<comment type="caution">
    <text evidence="1">The sequence shown here is derived from an EMBL/GenBank/DDBJ whole genome shotgun (WGS) entry which is preliminary data.</text>
</comment>
<evidence type="ECO:0000313" key="2">
    <source>
        <dbReference type="Proteomes" id="UP000789759"/>
    </source>
</evidence>
<keyword evidence="2" id="KW-1185">Reference proteome</keyword>
<sequence length="329" mass="37983">MTKLSAVLIKKEVLDENIHYGAYSRYWWRFYCESSSCSSINPDPTTAISTVYKEIFNTQTRYSGFLALRWTDKSIIKQLLSDVSFVSIFSLLSEYKIFVSGIGSSSNAEWNHGGPGYKSSLLRSVNRKSVLYFSTIEDNSCTVEVHKDFEIKNRIEGSSPNEVWQKLNIQKHTGIQLFGLDDLDVQSLIHQHHVPTCLPKNCLFLKWQESQTNIGELYSSLGYIYPLDYQFSDREISAWHEMLCASSCQNITPWAPEESKYQLWIKNALYENNQDILQQLYNLGFLNSSPSYVSNKTRIFWQCFNQALADNKKTKNGKRRILSIIANDF</sequence>
<gene>
    <name evidence="1" type="ORF">CPELLU_LOCUS17002</name>
</gene>
<dbReference type="Proteomes" id="UP000789759">
    <property type="component" value="Unassembled WGS sequence"/>
</dbReference>
<dbReference type="AlphaFoldDB" id="A0A9N9P6A2"/>
<accession>A0A9N9P6A2</accession>
<feature type="non-terminal residue" evidence="1">
    <location>
        <position position="1"/>
    </location>
</feature>
<reference evidence="1" key="1">
    <citation type="submission" date="2021-06" db="EMBL/GenBank/DDBJ databases">
        <authorList>
            <person name="Kallberg Y."/>
            <person name="Tangrot J."/>
            <person name="Rosling A."/>
        </authorList>
    </citation>
    <scope>NUCLEOTIDE SEQUENCE</scope>
    <source>
        <strain evidence="1">FL966</strain>
    </source>
</reference>
<dbReference type="EMBL" id="CAJVQA010027155">
    <property type="protein sequence ID" value="CAG8791082.1"/>
    <property type="molecule type" value="Genomic_DNA"/>
</dbReference>
<name>A0A9N9P6A2_9GLOM</name>
<proteinExistence type="predicted"/>
<dbReference type="OrthoDB" id="2407108at2759"/>
<protein>
    <submittedName>
        <fullName evidence="1">14954_t:CDS:1</fullName>
    </submittedName>
</protein>
<evidence type="ECO:0000313" key="1">
    <source>
        <dbReference type="EMBL" id="CAG8791082.1"/>
    </source>
</evidence>
<organism evidence="1 2">
    <name type="scientific">Cetraspora pellucida</name>
    <dbReference type="NCBI Taxonomy" id="1433469"/>
    <lineage>
        <taxon>Eukaryota</taxon>
        <taxon>Fungi</taxon>
        <taxon>Fungi incertae sedis</taxon>
        <taxon>Mucoromycota</taxon>
        <taxon>Glomeromycotina</taxon>
        <taxon>Glomeromycetes</taxon>
        <taxon>Diversisporales</taxon>
        <taxon>Gigasporaceae</taxon>
        <taxon>Cetraspora</taxon>
    </lineage>
</organism>